<protein>
    <submittedName>
        <fullName evidence="1">DUF354 domain-containing protein</fullName>
    </submittedName>
</protein>
<dbReference type="PIRSF" id="PIRSF005357">
    <property type="entry name" value="UCP005357"/>
    <property type="match status" value="1"/>
</dbReference>
<organism evidence="1">
    <name type="scientific">Geoglobus ahangari</name>
    <dbReference type="NCBI Taxonomy" id="113653"/>
    <lineage>
        <taxon>Archaea</taxon>
        <taxon>Methanobacteriati</taxon>
        <taxon>Methanobacteriota</taxon>
        <taxon>Archaeoglobi</taxon>
        <taxon>Archaeoglobales</taxon>
        <taxon>Archaeoglobaceae</taxon>
        <taxon>Geoglobus</taxon>
    </lineage>
</organism>
<gene>
    <name evidence="1" type="ORF">ENX77_07845</name>
</gene>
<sequence length="342" mass="39211">MGRKYYDLWVDISNTPQVLFLKPLISELREYSTFITCWDRGETVELLKSLGFDFVCIGKDSPDPTKKAISVGLRALRLAPMGLDYKALLTLNSMPLLNAFIRRKKSILFADNDVKLINTKTFFSKWENRASKLATYVLVPEAAYDNFLKFYPGDKLIAYPGYKEHISISDYVPDPNFMNYLPFEEYVVVRPESLSSHYVMEKKSIVPELLRLFERENINVVYLPRNDFERKLADKFGVFIPPKALNGLDLSYYSNAVLTGSGTMAREAALLGIPAISFFPGERLLAVDIDLIEKGKMFHSREPEEILEYVIKNWGKKQDGEFEKAKKVKEQVIQQIKAIIGE</sequence>
<dbReference type="SUPFAM" id="SSF53756">
    <property type="entry name" value="UDP-Glycosyltransferase/glycogen phosphorylase"/>
    <property type="match status" value="1"/>
</dbReference>
<dbReference type="InterPro" id="IPR007152">
    <property type="entry name" value="DUF354"/>
</dbReference>
<proteinExistence type="predicted"/>
<evidence type="ECO:0000313" key="1">
    <source>
        <dbReference type="EMBL" id="HGE67006.1"/>
    </source>
</evidence>
<name>A0A7C3YPQ6_9EURY</name>
<comment type="caution">
    <text evidence="1">The sequence shown here is derived from an EMBL/GenBank/DDBJ whole genome shotgun (WGS) entry which is preliminary data.</text>
</comment>
<dbReference type="PANTHER" id="PTHR39662:SF1">
    <property type="entry name" value="DUF354 DOMAIN-CONTAINING PROTEIN"/>
    <property type="match status" value="1"/>
</dbReference>
<reference evidence="1" key="1">
    <citation type="journal article" date="2020" name="mSystems">
        <title>Genome- and Community-Level Interaction Insights into Carbon Utilization and Element Cycling Functions of Hydrothermarchaeota in Hydrothermal Sediment.</title>
        <authorList>
            <person name="Zhou Z."/>
            <person name="Liu Y."/>
            <person name="Xu W."/>
            <person name="Pan J."/>
            <person name="Luo Z.H."/>
            <person name="Li M."/>
        </authorList>
    </citation>
    <scope>NUCLEOTIDE SEQUENCE [LARGE SCALE GENOMIC DNA]</scope>
    <source>
        <strain evidence="1">SpSt-97</strain>
    </source>
</reference>
<dbReference type="EMBL" id="DTPI01000035">
    <property type="protein sequence ID" value="HGE67006.1"/>
    <property type="molecule type" value="Genomic_DNA"/>
</dbReference>
<accession>A0A7C3YPQ6</accession>
<dbReference type="AlphaFoldDB" id="A0A7C3YPQ6"/>
<dbReference type="PANTHER" id="PTHR39662">
    <property type="entry name" value="DUF354 DOMAIN-CONTAINING PROTEIN-RELATED"/>
    <property type="match status" value="1"/>
</dbReference>
<dbReference type="Pfam" id="PF04007">
    <property type="entry name" value="DUF354"/>
    <property type="match status" value="1"/>
</dbReference>